<dbReference type="InterPro" id="IPR017937">
    <property type="entry name" value="Thioredoxin_CS"/>
</dbReference>
<dbReference type="GO" id="GO:0015035">
    <property type="term" value="F:protein-disulfide reductase activity"/>
    <property type="evidence" value="ECO:0007669"/>
    <property type="project" value="UniProtKB-UniRule"/>
</dbReference>
<evidence type="ECO:0000256" key="5">
    <source>
        <dbReference type="ARBA" id="ARBA00023284"/>
    </source>
</evidence>
<evidence type="ECO:0000313" key="12">
    <source>
        <dbReference type="Proteomes" id="UP000177583"/>
    </source>
</evidence>
<evidence type="ECO:0000256" key="7">
    <source>
        <dbReference type="PIRNR" id="PIRNR000077"/>
    </source>
</evidence>
<dbReference type="CDD" id="cd02947">
    <property type="entry name" value="TRX_family"/>
    <property type="match status" value="1"/>
</dbReference>
<evidence type="ECO:0000256" key="3">
    <source>
        <dbReference type="ARBA" id="ARBA00022982"/>
    </source>
</evidence>
<name>A0A1F6H3D8_9PROT</name>
<evidence type="ECO:0000256" key="2">
    <source>
        <dbReference type="ARBA" id="ARBA00022448"/>
    </source>
</evidence>
<dbReference type="GO" id="GO:0005829">
    <property type="term" value="C:cytosol"/>
    <property type="evidence" value="ECO:0007669"/>
    <property type="project" value="TreeGrafter"/>
</dbReference>
<gene>
    <name evidence="11" type="ORF">A2557_07935</name>
</gene>
<feature type="site" description="Contributes to redox potential value" evidence="8">
    <location>
        <position position="36"/>
    </location>
</feature>
<dbReference type="InterPro" id="IPR013766">
    <property type="entry name" value="Thioredoxin_domain"/>
</dbReference>
<dbReference type="Pfam" id="PF00085">
    <property type="entry name" value="Thioredoxin"/>
    <property type="match status" value="1"/>
</dbReference>
<evidence type="ECO:0000256" key="9">
    <source>
        <dbReference type="PIRSR" id="PIRSR000077-4"/>
    </source>
</evidence>
<dbReference type="NCBIfam" id="TIGR01068">
    <property type="entry name" value="thioredoxin"/>
    <property type="match status" value="1"/>
</dbReference>
<reference evidence="11 12" key="1">
    <citation type="journal article" date="2016" name="Nat. Commun.">
        <title>Thousands of microbial genomes shed light on interconnected biogeochemical processes in an aquifer system.</title>
        <authorList>
            <person name="Anantharaman K."/>
            <person name="Brown C.T."/>
            <person name="Hug L.A."/>
            <person name="Sharon I."/>
            <person name="Castelle C.J."/>
            <person name="Probst A.J."/>
            <person name="Thomas B.C."/>
            <person name="Singh A."/>
            <person name="Wilkins M.J."/>
            <person name="Karaoz U."/>
            <person name="Brodie E.L."/>
            <person name="Williams K.H."/>
            <person name="Hubbard S.S."/>
            <person name="Banfield J.F."/>
        </authorList>
    </citation>
    <scope>NUCLEOTIDE SEQUENCE [LARGE SCALE GENOMIC DNA]</scope>
</reference>
<feature type="disulfide bond" description="Redox-active" evidence="9">
    <location>
        <begin position="34"/>
        <end position="37"/>
    </location>
</feature>
<feature type="domain" description="Thioredoxin" evidence="10">
    <location>
        <begin position="1"/>
        <end position="107"/>
    </location>
</feature>
<evidence type="ECO:0000256" key="8">
    <source>
        <dbReference type="PIRSR" id="PIRSR000077-1"/>
    </source>
</evidence>
<feature type="site" description="Contributes to redox potential value" evidence="8">
    <location>
        <position position="35"/>
    </location>
</feature>
<dbReference type="FunFam" id="3.40.30.10:FF:000001">
    <property type="entry name" value="Thioredoxin"/>
    <property type="match status" value="1"/>
</dbReference>
<dbReference type="InterPro" id="IPR036249">
    <property type="entry name" value="Thioredoxin-like_sf"/>
</dbReference>
<dbReference type="PRINTS" id="PR00421">
    <property type="entry name" value="THIOREDOXIN"/>
</dbReference>
<dbReference type="PROSITE" id="PS00194">
    <property type="entry name" value="THIOREDOXIN_1"/>
    <property type="match status" value="1"/>
</dbReference>
<dbReference type="PIRSF" id="PIRSF000077">
    <property type="entry name" value="Thioredoxin"/>
    <property type="match status" value="1"/>
</dbReference>
<dbReference type="AlphaFoldDB" id="A0A1F6H3D8"/>
<dbReference type="GO" id="GO:0045454">
    <property type="term" value="P:cell redox homeostasis"/>
    <property type="evidence" value="ECO:0007669"/>
    <property type="project" value="TreeGrafter"/>
</dbReference>
<dbReference type="PROSITE" id="PS51352">
    <property type="entry name" value="THIOREDOXIN_2"/>
    <property type="match status" value="1"/>
</dbReference>
<evidence type="ECO:0000259" key="10">
    <source>
        <dbReference type="PROSITE" id="PS51352"/>
    </source>
</evidence>
<feature type="active site" description="Nucleophile" evidence="8">
    <location>
        <position position="34"/>
    </location>
</feature>
<evidence type="ECO:0000256" key="4">
    <source>
        <dbReference type="ARBA" id="ARBA00023157"/>
    </source>
</evidence>
<protein>
    <recommendedName>
        <fullName evidence="6 7">Thioredoxin</fullName>
    </recommendedName>
</protein>
<accession>A0A1F6H3D8</accession>
<evidence type="ECO:0000256" key="6">
    <source>
        <dbReference type="NCBIfam" id="TIGR01068"/>
    </source>
</evidence>
<dbReference type="InterPro" id="IPR005746">
    <property type="entry name" value="Thioredoxin"/>
</dbReference>
<feature type="site" description="Deprotonates C-terminal active site Cys" evidence="8">
    <location>
        <position position="28"/>
    </location>
</feature>
<organism evidence="11 12">
    <name type="scientific">Candidatus Lambdaproteobacteria bacterium RIFOXYD2_FULL_56_26</name>
    <dbReference type="NCBI Taxonomy" id="1817773"/>
    <lineage>
        <taxon>Bacteria</taxon>
        <taxon>Pseudomonadati</taxon>
        <taxon>Pseudomonadota</taxon>
        <taxon>Candidatus Lambdaproteobacteria</taxon>
    </lineage>
</organism>
<dbReference type="SUPFAM" id="SSF52833">
    <property type="entry name" value="Thioredoxin-like"/>
    <property type="match status" value="1"/>
</dbReference>
<feature type="active site" description="Nucleophile" evidence="8">
    <location>
        <position position="37"/>
    </location>
</feature>
<evidence type="ECO:0000313" key="11">
    <source>
        <dbReference type="EMBL" id="OGH04898.1"/>
    </source>
</evidence>
<comment type="caution">
    <text evidence="11">The sequence shown here is derived from an EMBL/GenBank/DDBJ whole genome shotgun (WGS) entry which is preliminary data.</text>
</comment>
<keyword evidence="4 9" id="KW-1015">Disulfide bond</keyword>
<sequence>MASENILILSDADFEEKVLKSEKPVLVDFWADWCGPCKAIAPFLDQLADANVGKVMIAKLNVDEHTQYAAQFAVRSIPTLILFKNGQPAETVIGADPGKIKKMVESA</sequence>
<keyword evidence="5 9" id="KW-0676">Redox-active center</keyword>
<dbReference type="PANTHER" id="PTHR45663">
    <property type="entry name" value="GEO12009P1"/>
    <property type="match status" value="1"/>
</dbReference>
<dbReference type="Proteomes" id="UP000177583">
    <property type="component" value="Unassembled WGS sequence"/>
</dbReference>
<dbReference type="PANTHER" id="PTHR45663:SF11">
    <property type="entry name" value="GEO12009P1"/>
    <property type="match status" value="1"/>
</dbReference>
<keyword evidence="3" id="KW-0249">Electron transport</keyword>
<dbReference type="EMBL" id="MFNF01000001">
    <property type="protein sequence ID" value="OGH04898.1"/>
    <property type="molecule type" value="Genomic_DNA"/>
</dbReference>
<dbReference type="Gene3D" id="3.40.30.10">
    <property type="entry name" value="Glutaredoxin"/>
    <property type="match status" value="1"/>
</dbReference>
<keyword evidence="2" id="KW-0813">Transport</keyword>
<proteinExistence type="inferred from homology"/>
<evidence type="ECO:0000256" key="1">
    <source>
        <dbReference type="ARBA" id="ARBA00008987"/>
    </source>
</evidence>
<comment type="similarity">
    <text evidence="1 7">Belongs to the thioredoxin family.</text>
</comment>